<evidence type="ECO:0000256" key="5">
    <source>
        <dbReference type="ARBA" id="ARBA00022989"/>
    </source>
</evidence>
<evidence type="ECO:0000256" key="4">
    <source>
        <dbReference type="ARBA" id="ARBA00022840"/>
    </source>
</evidence>
<dbReference type="EMBL" id="JMSZ01000032">
    <property type="protein sequence ID" value="KDE39377.1"/>
    <property type="molecule type" value="Genomic_DNA"/>
</dbReference>
<dbReference type="PANTHER" id="PTHR43394:SF1">
    <property type="entry name" value="ATP-BINDING CASSETTE SUB-FAMILY B MEMBER 10, MITOCHONDRIAL"/>
    <property type="match status" value="1"/>
</dbReference>
<keyword evidence="6 7" id="KW-0472">Membrane</keyword>
<comment type="subcellular location">
    <subcellularLocation>
        <location evidence="1">Cell membrane</location>
        <topology evidence="1">Multi-pass membrane protein</topology>
    </subcellularLocation>
</comment>
<dbReference type="Proteomes" id="UP000027318">
    <property type="component" value="Unassembled WGS sequence"/>
</dbReference>
<dbReference type="RefSeq" id="WP_036548393.1">
    <property type="nucleotide sequence ID" value="NZ_JMSZ01000032.1"/>
</dbReference>
<feature type="transmembrane region" description="Helical" evidence="7">
    <location>
        <begin position="278"/>
        <end position="300"/>
    </location>
</feature>
<evidence type="ECO:0000259" key="8">
    <source>
        <dbReference type="PROSITE" id="PS50893"/>
    </source>
</evidence>
<evidence type="ECO:0000256" key="1">
    <source>
        <dbReference type="ARBA" id="ARBA00004651"/>
    </source>
</evidence>
<evidence type="ECO:0000313" key="11">
    <source>
        <dbReference type="Proteomes" id="UP000027318"/>
    </source>
</evidence>
<dbReference type="NCBIfam" id="TIGR02868">
    <property type="entry name" value="CydC"/>
    <property type="match status" value="1"/>
</dbReference>
<dbReference type="AlphaFoldDB" id="A0A063Y4B0"/>
<feature type="transmembrane region" description="Helical" evidence="7">
    <location>
        <begin position="164"/>
        <end position="183"/>
    </location>
</feature>
<feature type="transmembrane region" description="Helical" evidence="7">
    <location>
        <begin position="244"/>
        <end position="272"/>
    </location>
</feature>
<feature type="domain" description="ABC transporter" evidence="8">
    <location>
        <begin position="341"/>
        <end position="551"/>
    </location>
</feature>
<keyword evidence="2 7" id="KW-0812">Transmembrane</keyword>
<keyword evidence="11" id="KW-1185">Reference proteome</keyword>
<dbReference type="InterPro" id="IPR003439">
    <property type="entry name" value="ABC_transporter-like_ATP-bd"/>
</dbReference>
<evidence type="ECO:0000256" key="7">
    <source>
        <dbReference type="SAM" id="Phobius"/>
    </source>
</evidence>
<sequence length="552" mass="60039">MSSLAPFIRLMKPHLGWVLLGSFLGLLTLFASIGLLTLSGWFIAATALAGVSVATAQAFNYMTPGGGVRGFAIARTAGRYFERITTHEATFRLLADLRSWFYGHLEPLNPARLHHYRSADLLNRIITDINSLDNLYLRVLSPSLIAAVTTLLVSGFLWWVAPSLGVLILVALLSAGILIPMLGHRLGATLGQSQVAKASALRQASLSYVQGMSELHLYQALDTQQALLEQRQQSLLDTQLRMSLITGLVTGLMALAAGLTTLLALIIGVSLVTEGSLAPAWLALVVFCVLASFEAVAPLPMAFQYLGKTRAAAANLLEITEQRSDIVFPAQPVQPTAPGEIRLQEVSFAYDSTSVLQQLSLHIKPGEKIALTGHTGSGKSSVINLLTRFWLYQQGQIYLGGVPVEAYPEAQLRQQLSVLSQPVQLFAGSVRDNLRLGNPDATDVEMMQLLEQLELVDMLGSEGLEREVGEGGNRLSGGQRKRLGVARALLKPAPVLILDEPTEGLDMDTAQQVLDTLLNYRPGQTVLMITHHRQGLERFDQCIQLDRGRRID</sequence>
<comment type="caution">
    <text evidence="10">The sequence shown here is derived from an EMBL/GenBank/DDBJ whole genome shotgun (WGS) entry which is preliminary data.</text>
</comment>
<feature type="domain" description="ABC transmembrane type-1" evidence="9">
    <location>
        <begin position="19"/>
        <end position="308"/>
    </location>
</feature>
<dbReference type="PANTHER" id="PTHR43394">
    <property type="entry name" value="ATP-DEPENDENT PERMEASE MDL1, MITOCHONDRIAL"/>
    <property type="match status" value="1"/>
</dbReference>
<dbReference type="InterPro" id="IPR014223">
    <property type="entry name" value="ABC_CydC/D"/>
</dbReference>
<proteinExistence type="predicted"/>
<dbReference type="InterPro" id="IPR017871">
    <property type="entry name" value="ABC_transporter-like_CS"/>
</dbReference>
<keyword evidence="3" id="KW-0547">Nucleotide-binding</keyword>
<accession>A0A063Y4B0</accession>
<dbReference type="Gene3D" id="3.40.50.300">
    <property type="entry name" value="P-loop containing nucleotide triphosphate hydrolases"/>
    <property type="match status" value="1"/>
</dbReference>
<feature type="transmembrane region" description="Helical" evidence="7">
    <location>
        <begin position="41"/>
        <end position="59"/>
    </location>
</feature>
<dbReference type="GO" id="GO:0034775">
    <property type="term" value="P:glutathione transmembrane transport"/>
    <property type="evidence" value="ECO:0007669"/>
    <property type="project" value="InterPro"/>
</dbReference>
<dbReference type="SUPFAM" id="SSF90123">
    <property type="entry name" value="ABC transporter transmembrane region"/>
    <property type="match status" value="1"/>
</dbReference>
<dbReference type="PATRIC" id="fig|267850.7.peg.2474"/>
<evidence type="ECO:0000256" key="3">
    <source>
        <dbReference type="ARBA" id="ARBA00022741"/>
    </source>
</evidence>
<dbReference type="InterPro" id="IPR036640">
    <property type="entry name" value="ABC1_TM_sf"/>
</dbReference>
<gene>
    <name evidence="10" type="ORF">ADINL_2506</name>
</gene>
<dbReference type="InterPro" id="IPR011527">
    <property type="entry name" value="ABC1_TM_dom"/>
</dbReference>
<dbReference type="GO" id="GO:0005524">
    <property type="term" value="F:ATP binding"/>
    <property type="evidence" value="ECO:0007669"/>
    <property type="project" value="UniProtKB-KW"/>
</dbReference>
<dbReference type="PROSITE" id="PS00211">
    <property type="entry name" value="ABC_TRANSPORTER_1"/>
    <property type="match status" value="1"/>
</dbReference>
<dbReference type="PROSITE" id="PS50893">
    <property type="entry name" value="ABC_TRANSPORTER_2"/>
    <property type="match status" value="1"/>
</dbReference>
<reference evidence="10 11" key="1">
    <citation type="journal article" date="2005" name="Int. J. Syst. Evol. Microbiol.">
        <title>Nitrincola lacisaponensis gen. nov., sp. nov., a novel alkaliphilic bacterium isolated from an alkaline, saline lake.</title>
        <authorList>
            <person name="Dimitriu P.A."/>
            <person name="Shukla S.K."/>
            <person name="Conradt J."/>
            <person name="Marquez M.C."/>
            <person name="Ventosa A."/>
            <person name="Maglia A."/>
            <person name="Peyton B.M."/>
            <person name="Pinkart H.C."/>
            <person name="Mormile M.R."/>
        </authorList>
    </citation>
    <scope>NUCLEOTIDE SEQUENCE [LARGE SCALE GENOMIC DNA]</scope>
    <source>
        <strain evidence="10 11">4CA</strain>
    </source>
</reference>
<dbReference type="SUPFAM" id="SSF52540">
    <property type="entry name" value="P-loop containing nucleoside triphosphate hydrolases"/>
    <property type="match status" value="1"/>
</dbReference>
<evidence type="ECO:0000256" key="6">
    <source>
        <dbReference type="ARBA" id="ARBA00023136"/>
    </source>
</evidence>
<keyword evidence="5 7" id="KW-1133">Transmembrane helix</keyword>
<protein>
    <submittedName>
        <fullName evidence="10">Transport ATP-binding protein CydC</fullName>
    </submittedName>
</protein>
<dbReference type="InterPro" id="IPR027417">
    <property type="entry name" value="P-loop_NTPase"/>
</dbReference>
<dbReference type="SMART" id="SM00382">
    <property type="entry name" value="AAA"/>
    <property type="match status" value="1"/>
</dbReference>
<feature type="transmembrane region" description="Helical" evidence="7">
    <location>
        <begin position="135"/>
        <end position="158"/>
    </location>
</feature>
<dbReference type="Gene3D" id="1.20.1560.10">
    <property type="entry name" value="ABC transporter type 1, transmembrane domain"/>
    <property type="match status" value="1"/>
</dbReference>
<organism evidence="10 11">
    <name type="scientific">Nitrincola lacisaponensis</name>
    <dbReference type="NCBI Taxonomy" id="267850"/>
    <lineage>
        <taxon>Bacteria</taxon>
        <taxon>Pseudomonadati</taxon>
        <taxon>Pseudomonadota</taxon>
        <taxon>Gammaproteobacteria</taxon>
        <taxon>Oceanospirillales</taxon>
        <taxon>Oceanospirillaceae</taxon>
        <taxon>Nitrincola</taxon>
    </lineage>
</organism>
<dbReference type="GO" id="GO:0005886">
    <property type="term" value="C:plasma membrane"/>
    <property type="evidence" value="ECO:0007669"/>
    <property type="project" value="UniProtKB-SubCell"/>
</dbReference>
<evidence type="ECO:0000259" key="9">
    <source>
        <dbReference type="PROSITE" id="PS50929"/>
    </source>
</evidence>
<dbReference type="Pfam" id="PF00664">
    <property type="entry name" value="ABC_membrane"/>
    <property type="match status" value="1"/>
</dbReference>
<evidence type="ECO:0000313" key="10">
    <source>
        <dbReference type="EMBL" id="KDE39377.1"/>
    </source>
</evidence>
<dbReference type="Pfam" id="PF00005">
    <property type="entry name" value="ABC_tran"/>
    <property type="match status" value="1"/>
</dbReference>
<dbReference type="PROSITE" id="PS50929">
    <property type="entry name" value="ABC_TM1F"/>
    <property type="match status" value="1"/>
</dbReference>
<name>A0A063Y4B0_9GAMM</name>
<dbReference type="GO" id="GO:0016887">
    <property type="term" value="F:ATP hydrolysis activity"/>
    <property type="evidence" value="ECO:0007669"/>
    <property type="project" value="InterPro"/>
</dbReference>
<dbReference type="GO" id="GO:0045454">
    <property type="term" value="P:cell redox homeostasis"/>
    <property type="evidence" value="ECO:0007669"/>
    <property type="project" value="InterPro"/>
</dbReference>
<dbReference type="GO" id="GO:0015421">
    <property type="term" value="F:ABC-type oligopeptide transporter activity"/>
    <property type="evidence" value="ECO:0007669"/>
    <property type="project" value="TreeGrafter"/>
</dbReference>
<keyword evidence="4 10" id="KW-0067">ATP-binding</keyword>
<dbReference type="InterPro" id="IPR039421">
    <property type="entry name" value="Type_1_exporter"/>
</dbReference>
<evidence type="ECO:0000256" key="2">
    <source>
        <dbReference type="ARBA" id="ARBA00022692"/>
    </source>
</evidence>
<dbReference type="CDD" id="cd18585">
    <property type="entry name" value="ABC_6TM_CydC"/>
    <property type="match status" value="1"/>
</dbReference>
<dbReference type="OrthoDB" id="6336411at2"/>
<dbReference type="InterPro" id="IPR003593">
    <property type="entry name" value="AAA+_ATPase"/>
</dbReference>
<dbReference type="STRING" id="267850.ADINL_2506"/>